<protein>
    <submittedName>
        <fullName evidence="1">Uncharacterized protein</fullName>
    </submittedName>
</protein>
<organism evidence="1 2">
    <name type="scientific">Niveispirillum lacus</name>
    <dbReference type="NCBI Taxonomy" id="1981099"/>
    <lineage>
        <taxon>Bacteria</taxon>
        <taxon>Pseudomonadati</taxon>
        <taxon>Pseudomonadota</taxon>
        <taxon>Alphaproteobacteria</taxon>
        <taxon>Rhodospirillales</taxon>
        <taxon>Azospirillaceae</taxon>
        <taxon>Niveispirillum</taxon>
    </lineage>
</organism>
<proteinExistence type="predicted"/>
<evidence type="ECO:0000313" key="1">
    <source>
        <dbReference type="EMBL" id="OYQ33439.1"/>
    </source>
</evidence>
<reference evidence="1 2" key="1">
    <citation type="submission" date="2017-07" db="EMBL/GenBank/DDBJ databases">
        <title>Niveispirillum cyanobacteriorum sp. nov., isolated from cyanobacterial aggregates in a eutrophic lake.</title>
        <authorList>
            <person name="Cai H."/>
        </authorList>
    </citation>
    <scope>NUCLEOTIDE SEQUENCE [LARGE SCALE GENOMIC DNA]</scope>
    <source>
        <strain evidence="2">TH1-14</strain>
    </source>
</reference>
<dbReference type="EMBL" id="NOXU01000030">
    <property type="protein sequence ID" value="OYQ33439.1"/>
    <property type="molecule type" value="Genomic_DNA"/>
</dbReference>
<dbReference type="RefSeq" id="WP_094456884.1">
    <property type="nucleotide sequence ID" value="NZ_NOXU01000030.1"/>
</dbReference>
<keyword evidence="2" id="KW-1185">Reference proteome</keyword>
<comment type="caution">
    <text evidence="1">The sequence shown here is derived from an EMBL/GenBank/DDBJ whole genome shotgun (WGS) entry which is preliminary data.</text>
</comment>
<dbReference type="Gene3D" id="1.10.3990.20">
    <property type="entry name" value="protein bp1543"/>
    <property type="match status" value="1"/>
</dbReference>
<dbReference type="AlphaFoldDB" id="A0A255YW84"/>
<gene>
    <name evidence="1" type="ORF">CHU95_13615</name>
</gene>
<sequence length="99" mass="11332">MQNLLRILAQISCEQRRREFNVGGWRVSACVSQECWEALEDISSQQGVCLETLVADVARRYGRRRLSRELDLFVISYYQSASLPPCGLRDVEPVNLLPC</sequence>
<accession>A0A255YW84</accession>
<dbReference type="Proteomes" id="UP000216998">
    <property type="component" value="Unassembled WGS sequence"/>
</dbReference>
<evidence type="ECO:0000313" key="2">
    <source>
        <dbReference type="Proteomes" id="UP000216998"/>
    </source>
</evidence>
<dbReference type="InterPro" id="IPR038268">
    <property type="entry name" value="RHH_sf"/>
</dbReference>
<name>A0A255YW84_9PROT</name>